<keyword evidence="5" id="KW-0067">ATP-binding</keyword>
<feature type="domain" description="Four-carbon acid sugar kinase N-terminal" evidence="7">
    <location>
        <begin position="15"/>
        <end position="236"/>
    </location>
</feature>
<dbReference type="InterPro" id="IPR037051">
    <property type="entry name" value="4-carb_acid_sugar_kinase_N_sf"/>
</dbReference>
<name>A0A511VFD1_9BACL</name>
<dbReference type="SUPFAM" id="SSF142764">
    <property type="entry name" value="YgbK-like"/>
    <property type="match status" value="1"/>
</dbReference>
<dbReference type="Pfam" id="PF07005">
    <property type="entry name" value="SBD_N"/>
    <property type="match status" value="1"/>
</dbReference>
<organism evidence="9 10">
    <name type="scientific">Aneurinibacillus danicus</name>
    <dbReference type="NCBI Taxonomy" id="267746"/>
    <lineage>
        <taxon>Bacteria</taxon>
        <taxon>Bacillati</taxon>
        <taxon>Bacillota</taxon>
        <taxon>Bacilli</taxon>
        <taxon>Bacillales</taxon>
        <taxon>Paenibacillaceae</taxon>
        <taxon>Aneurinibacillus group</taxon>
        <taxon>Aneurinibacillus</taxon>
    </lineage>
</organism>
<dbReference type="Gene3D" id="3.40.980.20">
    <property type="entry name" value="Four-carbon acid sugar kinase, nucleotide binding domain"/>
    <property type="match status" value="1"/>
</dbReference>
<keyword evidence="2" id="KW-0808">Transferase</keyword>
<dbReference type="Gene3D" id="3.40.50.10840">
    <property type="entry name" value="Putative sugar-binding, N-terminal domain"/>
    <property type="match status" value="1"/>
</dbReference>
<accession>A0A511VFD1</accession>
<comment type="similarity">
    <text evidence="1">Belongs to the four-carbon acid sugar kinase family.</text>
</comment>
<reference evidence="9 10" key="1">
    <citation type="submission" date="2019-07" db="EMBL/GenBank/DDBJ databases">
        <title>Whole genome shotgun sequence of Aneurinibacillus danicus NBRC 102444.</title>
        <authorList>
            <person name="Hosoyama A."/>
            <person name="Uohara A."/>
            <person name="Ohji S."/>
            <person name="Ichikawa N."/>
        </authorList>
    </citation>
    <scope>NUCLEOTIDE SEQUENCE [LARGE SCALE GENOMIC DNA]</scope>
    <source>
        <strain evidence="9 10">NBRC 102444</strain>
    </source>
</reference>
<comment type="caution">
    <text evidence="9">The sequence shown here is derived from an EMBL/GenBank/DDBJ whole genome shotgun (WGS) entry which is preliminary data.</text>
</comment>
<dbReference type="AlphaFoldDB" id="A0A511VFD1"/>
<dbReference type="GO" id="GO:0005524">
    <property type="term" value="F:ATP binding"/>
    <property type="evidence" value="ECO:0007669"/>
    <property type="project" value="UniProtKB-KW"/>
</dbReference>
<evidence type="ECO:0000256" key="4">
    <source>
        <dbReference type="ARBA" id="ARBA00022777"/>
    </source>
</evidence>
<gene>
    <name evidence="9" type="ORF">ADA01nite_41280</name>
</gene>
<evidence type="ECO:0000256" key="3">
    <source>
        <dbReference type="ARBA" id="ARBA00022741"/>
    </source>
</evidence>
<keyword evidence="4" id="KW-0418">Kinase</keyword>
<evidence type="ECO:0000259" key="8">
    <source>
        <dbReference type="Pfam" id="PF17042"/>
    </source>
</evidence>
<feature type="domain" description="Four-carbon acid sugar kinase nucleotide binding" evidence="8">
    <location>
        <begin position="264"/>
        <end position="433"/>
    </location>
</feature>
<dbReference type="EMBL" id="BJXX01000211">
    <property type="protein sequence ID" value="GEN36668.1"/>
    <property type="molecule type" value="Genomic_DNA"/>
</dbReference>
<sequence length="451" mass="49022">MKLFKGKVVMPLAKLLVIADDLTGANDTGMQFAKRGFNTVSLLEIENPVKSQSIDVLVYNAETRSLAAAEAYEKIKDVVPSLSLSDMPYIYKKVDSMMRGNVGAEIDALLDMEAFDIALVAPAYPKNRRITVGGYHLVNHHLLEDSEAGSDAKSPVRESHLPTLLESQTRRSVAHLDIRAIRKHELIEKVQDCISQNRRIIVCDSALESDLKSITEALFSSGMHVLWVGSAGLAECLAGMLENSVGMIPDSEETAEHENHPVFCIAGSVSAVTRGQLNTLSNYKEFAFATARLSCLFSEGERRREQDRLVEYIVNAAQEGYYPVLTTETSAEAEAATRKWMEAHNANSLEAGNLIADFLGETGAKAVSRYAFKGLVLTGGDIAYRTCEHLGVQALRILGEVEEGIPLCEIIGGQASGLPVITKAGAFGNPHSLFHAVQKIKNSAIRGGNFV</sequence>
<evidence type="ECO:0000256" key="6">
    <source>
        <dbReference type="ARBA" id="ARBA00023277"/>
    </source>
</evidence>
<dbReference type="Pfam" id="PF17042">
    <property type="entry name" value="NBD_C"/>
    <property type="match status" value="1"/>
</dbReference>
<keyword evidence="3" id="KW-0547">Nucleotide-binding</keyword>
<keyword evidence="10" id="KW-1185">Reference proteome</keyword>
<evidence type="ECO:0000256" key="1">
    <source>
        <dbReference type="ARBA" id="ARBA00005715"/>
    </source>
</evidence>
<evidence type="ECO:0000313" key="10">
    <source>
        <dbReference type="Proteomes" id="UP000321157"/>
    </source>
</evidence>
<dbReference type="Proteomes" id="UP000321157">
    <property type="component" value="Unassembled WGS sequence"/>
</dbReference>
<evidence type="ECO:0000313" key="9">
    <source>
        <dbReference type="EMBL" id="GEN36668.1"/>
    </source>
</evidence>
<dbReference type="InterPro" id="IPR031475">
    <property type="entry name" value="NBD_C"/>
</dbReference>
<protein>
    <submittedName>
        <fullName evidence="9">Hrp-dependent type III effector protein</fullName>
    </submittedName>
</protein>
<keyword evidence="6" id="KW-0119">Carbohydrate metabolism</keyword>
<dbReference type="InterPro" id="IPR042213">
    <property type="entry name" value="NBD_C_sf"/>
</dbReference>
<dbReference type="GO" id="GO:0016301">
    <property type="term" value="F:kinase activity"/>
    <property type="evidence" value="ECO:0007669"/>
    <property type="project" value="UniProtKB-KW"/>
</dbReference>
<evidence type="ECO:0000256" key="2">
    <source>
        <dbReference type="ARBA" id="ARBA00022679"/>
    </source>
</evidence>
<proteinExistence type="inferred from homology"/>
<evidence type="ECO:0000256" key="5">
    <source>
        <dbReference type="ARBA" id="ARBA00022840"/>
    </source>
</evidence>
<dbReference type="InterPro" id="IPR010737">
    <property type="entry name" value="4-carb_acid_sugar_kinase_N"/>
</dbReference>
<evidence type="ECO:0000259" key="7">
    <source>
        <dbReference type="Pfam" id="PF07005"/>
    </source>
</evidence>